<evidence type="ECO:0000256" key="8">
    <source>
        <dbReference type="RuleBase" id="RU361215"/>
    </source>
</evidence>
<proteinExistence type="inferred from homology"/>
<comment type="similarity">
    <text evidence="2 7 8">Belongs to the peptidase C12 family.</text>
</comment>
<keyword evidence="5 7" id="KW-0378">Hydrolase</keyword>
<comment type="catalytic activity">
    <reaction evidence="1 7 8">
        <text>Thiol-dependent hydrolysis of ester, thioester, amide, peptide and isopeptide bonds formed by the C-terminal Gly of ubiquitin (a 76-residue protein attached to proteins as an intracellular targeting signal).</text>
        <dbReference type="EC" id="3.4.19.12"/>
    </reaction>
</comment>
<evidence type="ECO:0000313" key="10">
    <source>
        <dbReference type="EMBL" id="GJE84626.1"/>
    </source>
</evidence>
<accession>A0A9P3L734</accession>
<dbReference type="Gene3D" id="3.40.532.10">
    <property type="entry name" value="Peptidase C12, ubiquitin carboxyl-terminal hydrolase"/>
    <property type="match status" value="1"/>
</dbReference>
<keyword evidence="11" id="KW-1185">Reference proteome</keyword>
<dbReference type="InterPro" id="IPR001578">
    <property type="entry name" value="Peptidase_C12_UCH"/>
</dbReference>
<gene>
    <name evidence="10" type="ORF">PsYK624_007020</name>
</gene>
<dbReference type="Proteomes" id="UP000703269">
    <property type="component" value="Unassembled WGS sequence"/>
</dbReference>
<evidence type="ECO:0000256" key="4">
    <source>
        <dbReference type="ARBA" id="ARBA00022786"/>
    </source>
</evidence>
<keyword evidence="3 7" id="KW-0645">Protease</keyword>
<dbReference type="GO" id="GO:0005737">
    <property type="term" value="C:cytoplasm"/>
    <property type="evidence" value="ECO:0007669"/>
    <property type="project" value="TreeGrafter"/>
</dbReference>
<evidence type="ECO:0000256" key="5">
    <source>
        <dbReference type="ARBA" id="ARBA00022801"/>
    </source>
</evidence>
<evidence type="ECO:0000256" key="7">
    <source>
        <dbReference type="PROSITE-ProRule" id="PRU01393"/>
    </source>
</evidence>
<dbReference type="GO" id="GO:0016579">
    <property type="term" value="P:protein deubiquitination"/>
    <property type="evidence" value="ECO:0007669"/>
    <property type="project" value="TreeGrafter"/>
</dbReference>
<dbReference type="PRINTS" id="PR00707">
    <property type="entry name" value="UBCTHYDRLASE"/>
</dbReference>
<dbReference type="GO" id="GO:0006511">
    <property type="term" value="P:ubiquitin-dependent protein catabolic process"/>
    <property type="evidence" value="ECO:0007669"/>
    <property type="project" value="UniProtKB-UniRule"/>
</dbReference>
<protein>
    <recommendedName>
        <fullName evidence="8">Ubiquitin carboxyl-terminal hydrolase</fullName>
        <ecNumber evidence="8">3.4.19.12</ecNumber>
    </recommendedName>
</protein>
<evidence type="ECO:0000313" key="11">
    <source>
        <dbReference type="Proteomes" id="UP000703269"/>
    </source>
</evidence>
<evidence type="ECO:0000256" key="1">
    <source>
        <dbReference type="ARBA" id="ARBA00000707"/>
    </source>
</evidence>
<dbReference type="InterPro" id="IPR057254">
    <property type="entry name" value="UCH_AS"/>
</dbReference>
<comment type="caution">
    <text evidence="10">The sequence shown here is derived from an EMBL/GenBank/DDBJ whole genome shotgun (WGS) entry which is preliminary data.</text>
</comment>
<feature type="site" description="Important for enzyme activity" evidence="7">
    <location>
        <position position="197"/>
    </location>
</feature>
<keyword evidence="4 7" id="KW-0833">Ubl conjugation pathway</keyword>
<dbReference type="SUPFAM" id="SSF54001">
    <property type="entry name" value="Cysteine proteinases"/>
    <property type="match status" value="1"/>
</dbReference>
<dbReference type="AlphaFoldDB" id="A0A9P3L734"/>
<evidence type="ECO:0000256" key="3">
    <source>
        <dbReference type="ARBA" id="ARBA00022670"/>
    </source>
</evidence>
<feature type="active site" description="Nucleophile" evidence="7">
    <location>
        <position position="105"/>
    </location>
</feature>
<name>A0A9P3L734_9APHY</name>
<dbReference type="Pfam" id="PF01088">
    <property type="entry name" value="Peptidase_C12"/>
    <property type="match status" value="1"/>
</dbReference>
<dbReference type="PANTHER" id="PTHR10589:SF17">
    <property type="entry name" value="UBIQUITIN CARBOXYL-TERMINAL HYDROLASE"/>
    <property type="match status" value="1"/>
</dbReference>
<sequence length="247" mass="27221">MAMYKVDGRMRKCFYPLESHPDVFNEVTHGLGVSPSLVWSDVLSIDEPEILAMTPRPALALVLVFPSTPTYQEQKREEDAAREAYTGCGADEPVVWWKQTIYNACGLYGILHAISNGPARQYIQPDTVIAGLLEKAVPLKPEERALVLEGSPELEKIHTAAAMKGDTAPPAYEAAETLCHYTCFVTSSKTGNLYLLDGDRKGPIDLGVKLPEGEDMLSAPALEAVRAYLQREDNLNFNLLALVKEEK</sequence>
<dbReference type="PROSITE" id="PS52048">
    <property type="entry name" value="UCH_DOMAIN"/>
    <property type="match status" value="1"/>
</dbReference>
<feature type="active site" description="Proton donor" evidence="7">
    <location>
        <position position="180"/>
    </location>
</feature>
<dbReference type="OrthoDB" id="427186at2759"/>
<keyword evidence="6 7" id="KW-0788">Thiol protease</keyword>
<organism evidence="10 11">
    <name type="scientific">Phanerochaete sordida</name>
    <dbReference type="NCBI Taxonomy" id="48140"/>
    <lineage>
        <taxon>Eukaryota</taxon>
        <taxon>Fungi</taxon>
        <taxon>Dikarya</taxon>
        <taxon>Basidiomycota</taxon>
        <taxon>Agaricomycotina</taxon>
        <taxon>Agaricomycetes</taxon>
        <taxon>Polyporales</taxon>
        <taxon>Phanerochaetaceae</taxon>
        <taxon>Phanerochaete</taxon>
    </lineage>
</organism>
<evidence type="ECO:0000256" key="2">
    <source>
        <dbReference type="ARBA" id="ARBA00009326"/>
    </source>
</evidence>
<feature type="domain" description="UCH catalytic" evidence="9">
    <location>
        <begin position="13"/>
        <end position="244"/>
    </location>
</feature>
<dbReference type="PROSITE" id="PS00140">
    <property type="entry name" value="UCH_1"/>
    <property type="match status" value="1"/>
</dbReference>
<dbReference type="PANTHER" id="PTHR10589">
    <property type="entry name" value="UBIQUITIN CARBOXYL-TERMINAL HYDROLASE"/>
    <property type="match status" value="1"/>
</dbReference>
<dbReference type="EMBL" id="BPQB01000001">
    <property type="protein sequence ID" value="GJE84626.1"/>
    <property type="molecule type" value="Genomic_DNA"/>
</dbReference>
<dbReference type="InterPro" id="IPR038765">
    <property type="entry name" value="Papain-like_cys_pep_sf"/>
</dbReference>
<evidence type="ECO:0000256" key="6">
    <source>
        <dbReference type="ARBA" id="ARBA00022807"/>
    </source>
</evidence>
<dbReference type="CDD" id="cd09616">
    <property type="entry name" value="Peptidase_C12_UCH_L1_L3"/>
    <property type="match status" value="1"/>
</dbReference>
<dbReference type="EC" id="3.4.19.12" evidence="8"/>
<reference evidence="10 11" key="1">
    <citation type="submission" date="2021-08" db="EMBL/GenBank/DDBJ databases">
        <title>Draft Genome Sequence of Phanerochaete sordida strain YK-624.</title>
        <authorList>
            <person name="Mori T."/>
            <person name="Dohra H."/>
            <person name="Suzuki T."/>
            <person name="Kawagishi H."/>
            <person name="Hirai H."/>
        </authorList>
    </citation>
    <scope>NUCLEOTIDE SEQUENCE [LARGE SCALE GENOMIC DNA]</scope>
    <source>
        <strain evidence="10 11">YK-624</strain>
    </source>
</reference>
<dbReference type="InterPro" id="IPR036959">
    <property type="entry name" value="Peptidase_C12_UCH_sf"/>
</dbReference>
<dbReference type="GO" id="GO:0004843">
    <property type="term" value="F:cysteine-type deubiquitinase activity"/>
    <property type="evidence" value="ECO:0007669"/>
    <property type="project" value="UniProtKB-UniRule"/>
</dbReference>
<evidence type="ECO:0000259" key="9">
    <source>
        <dbReference type="PROSITE" id="PS52048"/>
    </source>
</evidence>
<feature type="site" description="Transition state stabilizer" evidence="7">
    <location>
        <position position="99"/>
    </location>
</feature>